<evidence type="ECO:0000256" key="1">
    <source>
        <dbReference type="SAM" id="MobiDB-lite"/>
    </source>
</evidence>
<dbReference type="EMBL" id="JAHWGI010000302">
    <property type="protein sequence ID" value="KAK3912848.1"/>
    <property type="molecule type" value="Genomic_DNA"/>
</dbReference>
<dbReference type="Proteomes" id="UP001219518">
    <property type="component" value="Unassembled WGS sequence"/>
</dbReference>
<dbReference type="GO" id="GO:0016301">
    <property type="term" value="F:kinase activity"/>
    <property type="evidence" value="ECO:0007669"/>
    <property type="project" value="UniProtKB-KW"/>
</dbReference>
<keyword evidence="2" id="KW-0808">Transferase</keyword>
<sequence>MRPEGGLEEAWRRPGGGLEEAWRRPGGGLEEAWRRPGGGLEEAVTRTGREEAWRDELPPPPERQSLRGCPTLGSSMAR</sequence>
<feature type="compositionally biased region" description="Basic and acidic residues" evidence="1">
    <location>
        <begin position="1"/>
        <end position="12"/>
    </location>
</feature>
<keyword evidence="3" id="KW-1185">Reference proteome</keyword>
<feature type="compositionally biased region" description="Basic and acidic residues" evidence="1">
    <location>
        <begin position="43"/>
        <end position="57"/>
    </location>
</feature>
<reference evidence="2" key="1">
    <citation type="submission" date="2021-07" db="EMBL/GenBank/DDBJ databases">
        <authorList>
            <person name="Catto M.A."/>
            <person name="Jacobson A."/>
            <person name="Kennedy G."/>
            <person name="Labadie P."/>
            <person name="Hunt B.G."/>
            <person name="Srinivasan R."/>
        </authorList>
    </citation>
    <scope>NUCLEOTIDE SEQUENCE</scope>
    <source>
        <strain evidence="2">PL_HMW_Pooled</strain>
        <tissue evidence="2">Head</tissue>
    </source>
</reference>
<comment type="caution">
    <text evidence="2">The sequence shown here is derived from an EMBL/GenBank/DDBJ whole genome shotgun (WGS) entry which is preliminary data.</text>
</comment>
<organism evidence="2 3">
    <name type="scientific">Frankliniella fusca</name>
    <dbReference type="NCBI Taxonomy" id="407009"/>
    <lineage>
        <taxon>Eukaryota</taxon>
        <taxon>Metazoa</taxon>
        <taxon>Ecdysozoa</taxon>
        <taxon>Arthropoda</taxon>
        <taxon>Hexapoda</taxon>
        <taxon>Insecta</taxon>
        <taxon>Pterygota</taxon>
        <taxon>Neoptera</taxon>
        <taxon>Paraneoptera</taxon>
        <taxon>Thysanoptera</taxon>
        <taxon>Terebrantia</taxon>
        <taxon>Thripoidea</taxon>
        <taxon>Thripidae</taxon>
        <taxon>Frankliniella</taxon>
    </lineage>
</organism>
<protein>
    <submittedName>
        <fullName evidence="2">Serine/threonine-protein kinase TAO1</fullName>
    </submittedName>
</protein>
<evidence type="ECO:0000313" key="3">
    <source>
        <dbReference type="Proteomes" id="UP001219518"/>
    </source>
</evidence>
<evidence type="ECO:0000313" key="2">
    <source>
        <dbReference type="EMBL" id="KAK3912848.1"/>
    </source>
</evidence>
<dbReference type="AlphaFoldDB" id="A0AAE1H1K9"/>
<proteinExistence type="predicted"/>
<name>A0AAE1H1K9_9NEOP</name>
<keyword evidence="2" id="KW-0418">Kinase</keyword>
<gene>
    <name evidence="2" type="ORF">KUF71_004798</name>
</gene>
<feature type="region of interest" description="Disordered" evidence="1">
    <location>
        <begin position="1"/>
        <end position="78"/>
    </location>
</feature>
<accession>A0AAE1H1K9</accession>
<reference evidence="2" key="2">
    <citation type="journal article" date="2023" name="BMC Genomics">
        <title>Pest status, molecular evolution, and epigenetic factors derived from the genome assembly of Frankliniella fusca, a thysanopteran phytovirus vector.</title>
        <authorList>
            <person name="Catto M.A."/>
            <person name="Labadie P.E."/>
            <person name="Jacobson A.L."/>
            <person name="Kennedy G.G."/>
            <person name="Srinivasan R."/>
            <person name="Hunt B.G."/>
        </authorList>
    </citation>
    <scope>NUCLEOTIDE SEQUENCE</scope>
    <source>
        <strain evidence="2">PL_HMW_Pooled</strain>
    </source>
</reference>